<sequence length="78" mass="8979">MRKVTCAVWIGVLSPAASKLLVIGCLTVASLALYIQVRLTPAEDKSRRRWLYTFYYTVIVLVASLVYFSYQYLRQGHF</sequence>
<gene>
    <name evidence="2" type="ordered locus">Slip_1018</name>
</gene>
<dbReference type="EMBL" id="CP002048">
    <property type="protein sequence ID" value="ADI01797.1"/>
    <property type="molecule type" value="Genomic_DNA"/>
</dbReference>
<evidence type="ECO:0000313" key="2">
    <source>
        <dbReference type="EMBL" id="ADI01797.1"/>
    </source>
</evidence>
<name>D7CM62_SYNLT</name>
<keyword evidence="1" id="KW-1133">Transmembrane helix</keyword>
<feature type="transmembrane region" description="Helical" evidence="1">
    <location>
        <begin position="49"/>
        <end position="70"/>
    </location>
</feature>
<dbReference type="STRING" id="643648.Slip_1018"/>
<reference evidence="2 3" key="2">
    <citation type="journal article" date="2010" name="Stand. Genomic Sci.">
        <title>Complete genome sequence of Syntrophothermus lipocalidus type strain (TGB-C1).</title>
        <authorList>
            <person name="Djao O.D."/>
            <person name="Zhang X."/>
            <person name="Lucas S."/>
            <person name="Lapidus A."/>
            <person name="Del Rio T.G."/>
            <person name="Nolan M."/>
            <person name="Tice H."/>
            <person name="Cheng J.F."/>
            <person name="Han C."/>
            <person name="Tapia R."/>
            <person name="Goodwin L."/>
            <person name="Pitluck S."/>
            <person name="Liolios K."/>
            <person name="Ivanova N."/>
            <person name="Mavromatis K."/>
            <person name="Mikhailova N."/>
            <person name="Ovchinnikova G."/>
            <person name="Pati A."/>
            <person name="Brambilla E."/>
            <person name="Chen A."/>
            <person name="Palaniappan K."/>
            <person name="Land M."/>
            <person name="Hauser L."/>
            <person name="Chang Y.J."/>
            <person name="Jeffries C.D."/>
            <person name="Rohde M."/>
            <person name="Sikorski J."/>
            <person name="Spring S."/>
            <person name="Goker M."/>
            <person name="Detter J.C."/>
            <person name="Woyke T."/>
            <person name="Bristow J."/>
            <person name="Eisen J.A."/>
            <person name="Markowitz V."/>
            <person name="Hugenholtz P."/>
            <person name="Kyrpides N.C."/>
            <person name="Klenk H.P."/>
        </authorList>
    </citation>
    <scope>NUCLEOTIDE SEQUENCE [LARGE SCALE GENOMIC DNA]</scope>
    <source>
        <strain evidence="3">DSM 12680 / TGB-C1</strain>
    </source>
</reference>
<evidence type="ECO:0000313" key="3">
    <source>
        <dbReference type="Proteomes" id="UP000000378"/>
    </source>
</evidence>
<keyword evidence="3" id="KW-1185">Reference proteome</keyword>
<dbReference type="Proteomes" id="UP000000378">
    <property type="component" value="Chromosome"/>
</dbReference>
<dbReference type="KEGG" id="slp:Slip_1018"/>
<reference evidence="3" key="1">
    <citation type="journal article" date="2010" name="Stand. Genomic Sci.">
        <title>Complete genome sequence of Syntrophothermus lipocalidus type strain (TGB-C1T).</title>
        <authorList>
            <consortium name="US DOE Joint Genome Institute (JGI-PGF)"/>
            <person name="Djao O."/>
            <person name="Zhang X."/>
            <person name="Lucas S."/>
            <person name="Lapidus A."/>
            <person name="Glavina Del Rio T."/>
            <person name="Nolan M."/>
            <person name="Tice H."/>
            <person name="Cheng J."/>
            <person name="Han C."/>
            <person name="Tapia R."/>
            <person name="Goodwin L."/>
            <person name="Pitluck S."/>
            <person name="Liolios K."/>
            <person name="Ivanova N."/>
            <person name="Mavromatis K."/>
            <person name="Mikhailova N."/>
            <person name="Ovchinnikova G."/>
            <person name="Pati A."/>
            <person name="Brambilla E."/>
            <person name="Chen A."/>
            <person name="Palaniappan K."/>
            <person name="Land M."/>
            <person name="Hauser L."/>
            <person name="Chang Y."/>
            <person name="Jeffries C."/>
            <person name="Rohde M."/>
            <person name="Sikorski J."/>
            <person name="Spring S."/>
            <person name="Goker M."/>
            <person name="Detter J."/>
            <person name="Woyke T."/>
            <person name="Bristow J."/>
            <person name="Eisen J."/>
            <person name="Markowitz V."/>
            <person name="Hugenholtz P."/>
            <person name="Kyrpides N."/>
            <person name="Klenk H."/>
        </authorList>
    </citation>
    <scope>NUCLEOTIDE SEQUENCE [LARGE SCALE GENOMIC DNA]</scope>
    <source>
        <strain evidence="3">DSM 12680 / TGB-C1</strain>
    </source>
</reference>
<keyword evidence="1" id="KW-0812">Transmembrane</keyword>
<accession>D7CM62</accession>
<dbReference type="AlphaFoldDB" id="D7CM62"/>
<protein>
    <submittedName>
        <fullName evidence="2">Uncharacterized protein</fullName>
    </submittedName>
</protein>
<dbReference type="HOGENOM" id="CLU_2620821_0_0_9"/>
<proteinExistence type="predicted"/>
<keyword evidence="1" id="KW-0472">Membrane</keyword>
<feature type="transmembrane region" description="Helical" evidence="1">
    <location>
        <begin position="20"/>
        <end position="37"/>
    </location>
</feature>
<evidence type="ECO:0000256" key="1">
    <source>
        <dbReference type="SAM" id="Phobius"/>
    </source>
</evidence>
<organism evidence="2 3">
    <name type="scientific">Syntrophothermus lipocalidus (strain DSM 12680 / TGB-C1)</name>
    <dbReference type="NCBI Taxonomy" id="643648"/>
    <lineage>
        <taxon>Bacteria</taxon>
        <taxon>Bacillati</taxon>
        <taxon>Bacillota</taxon>
        <taxon>Clostridia</taxon>
        <taxon>Eubacteriales</taxon>
        <taxon>Syntrophomonadaceae</taxon>
        <taxon>Syntrophothermus</taxon>
    </lineage>
</organism>